<keyword evidence="4" id="KW-1185">Reference proteome</keyword>
<feature type="transmembrane region" description="Helical" evidence="2">
    <location>
        <begin position="220"/>
        <end position="241"/>
    </location>
</feature>
<dbReference type="EMBL" id="ML121606">
    <property type="protein sequence ID" value="RPB18870.1"/>
    <property type="molecule type" value="Genomic_DNA"/>
</dbReference>
<protein>
    <submittedName>
        <fullName evidence="3">Uncharacterized protein</fullName>
    </submittedName>
</protein>
<sequence length="460" mass="51259">MDKVEMPQTRSQTGIGAAAHQKKASESDAARATSAPSTQAGDSTTESSAKQLSTRKRPYKADYSETIAEFKDYIAKLHRRIDAQPSAGHGGSRCQKVCTLDLMQLFANIIETMQHRVITDLEDGNRRLREEIASQNEFYLSCGGNLGLPVPVLGRDWVKILNKPHDYINKAVFTCMSGGAQWAMSNTWDAIWQMLPEDIGGILARTQQNIYSKAFKPCDIPYLATYLPILIISAAVIPIVWDFDHRTLDFLGDDHIQECVAHLHKSINTSENLPYHVHCVRAYAISALMRGNQRLELERAKKIDALARTIHDYLRPLGIVDGSRVEDYLRDAINCAATTGLTFVQQIAYPLPRRTGCQPGDNFDPRLMIAEGIRPGSVEESRLVEAGARVAIILSPPFLGMKLYAGYKLPPYPNVETTNDEELGTSTIIIRKGNVVCYTMKEGKDDGKSVEFPRMEEEEV</sequence>
<gene>
    <name evidence="3" type="ORF">L211DRAFT_843166</name>
</gene>
<evidence type="ECO:0000256" key="2">
    <source>
        <dbReference type="SAM" id="Phobius"/>
    </source>
</evidence>
<keyword evidence="2" id="KW-1133">Transmembrane helix</keyword>
<feature type="region of interest" description="Disordered" evidence="1">
    <location>
        <begin position="1"/>
        <end position="58"/>
    </location>
</feature>
<dbReference type="AlphaFoldDB" id="A0A3N4L7J0"/>
<reference evidence="3 4" key="1">
    <citation type="journal article" date="2018" name="Nat. Ecol. Evol.">
        <title>Pezizomycetes genomes reveal the molecular basis of ectomycorrhizal truffle lifestyle.</title>
        <authorList>
            <person name="Murat C."/>
            <person name="Payen T."/>
            <person name="Noel B."/>
            <person name="Kuo A."/>
            <person name="Morin E."/>
            <person name="Chen J."/>
            <person name="Kohler A."/>
            <person name="Krizsan K."/>
            <person name="Balestrini R."/>
            <person name="Da Silva C."/>
            <person name="Montanini B."/>
            <person name="Hainaut M."/>
            <person name="Levati E."/>
            <person name="Barry K.W."/>
            <person name="Belfiori B."/>
            <person name="Cichocki N."/>
            <person name="Clum A."/>
            <person name="Dockter R.B."/>
            <person name="Fauchery L."/>
            <person name="Guy J."/>
            <person name="Iotti M."/>
            <person name="Le Tacon F."/>
            <person name="Lindquist E.A."/>
            <person name="Lipzen A."/>
            <person name="Malagnac F."/>
            <person name="Mello A."/>
            <person name="Molinier V."/>
            <person name="Miyauchi S."/>
            <person name="Poulain J."/>
            <person name="Riccioni C."/>
            <person name="Rubini A."/>
            <person name="Sitrit Y."/>
            <person name="Splivallo R."/>
            <person name="Traeger S."/>
            <person name="Wang M."/>
            <person name="Zifcakova L."/>
            <person name="Wipf D."/>
            <person name="Zambonelli A."/>
            <person name="Paolocci F."/>
            <person name="Nowrousian M."/>
            <person name="Ottonello S."/>
            <person name="Baldrian P."/>
            <person name="Spatafora J.W."/>
            <person name="Henrissat B."/>
            <person name="Nagy L.G."/>
            <person name="Aury J.M."/>
            <person name="Wincker P."/>
            <person name="Grigoriev I.V."/>
            <person name="Bonfante P."/>
            <person name="Martin F.M."/>
        </authorList>
    </citation>
    <scope>NUCLEOTIDE SEQUENCE [LARGE SCALE GENOMIC DNA]</scope>
    <source>
        <strain evidence="3 4">ATCC MYA-4762</strain>
    </source>
</reference>
<name>A0A3N4L7J0_9PEZI</name>
<dbReference type="Proteomes" id="UP000267821">
    <property type="component" value="Unassembled WGS sequence"/>
</dbReference>
<keyword evidence="2" id="KW-0472">Membrane</keyword>
<accession>A0A3N4L7J0</accession>
<proteinExistence type="predicted"/>
<dbReference type="OrthoDB" id="5456120at2759"/>
<dbReference type="InParanoid" id="A0A3N4L7J0"/>
<feature type="compositionally biased region" description="Polar residues" evidence="1">
    <location>
        <begin position="34"/>
        <end position="52"/>
    </location>
</feature>
<organism evidence="3 4">
    <name type="scientific">Terfezia boudieri ATCC MYA-4762</name>
    <dbReference type="NCBI Taxonomy" id="1051890"/>
    <lineage>
        <taxon>Eukaryota</taxon>
        <taxon>Fungi</taxon>
        <taxon>Dikarya</taxon>
        <taxon>Ascomycota</taxon>
        <taxon>Pezizomycotina</taxon>
        <taxon>Pezizomycetes</taxon>
        <taxon>Pezizales</taxon>
        <taxon>Pezizaceae</taxon>
        <taxon>Terfezia</taxon>
    </lineage>
</organism>
<keyword evidence="2" id="KW-0812">Transmembrane</keyword>
<evidence type="ECO:0000313" key="4">
    <source>
        <dbReference type="Proteomes" id="UP000267821"/>
    </source>
</evidence>
<evidence type="ECO:0000256" key="1">
    <source>
        <dbReference type="SAM" id="MobiDB-lite"/>
    </source>
</evidence>
<evidence type="ECO:0000313" key="3">
    <source>
        <dbReference type="EMBL" id="RPB18870.1"/>
    </source>
</evidence>